<proteinExistence type="predicted"/>
<accession>A0A8H6YS53</accession>
<evidence type="ECO:0000313" key="2">
    <source>
        <dbReference type="Proteomes" id="UP000623467"/>
    </source>
</evidence>
<dbReference type="Proteomes" id="UP000623467">
    <property type="component" value="Unassembled WGS sequence"/>
</dbReference>
<evidence type="ECO:0008006" key="3">
    <source>
        <dbReference type="Google" id="ProtNLM"/>
    </source>
</evidence>
<organism evidence="1 2">
    <name type="scientific">Mycena sanguinolenta</name>
    <dbReference type="NCBI Taxonomy" id="230812"/>
    <lineage>
        <taxon>Eukaryota</taxon>
        <taxon>Fungi</taxon>
        <taxon>Dikarya</taxon>
        <taxon>Basidiomycota</taxon>
        <taxon>Agaricomycotina</taxon>
        <taxon>Agaricomycetes</taxon>
        <taxon>Agaricomycetidae</taxon>
        <taxon>Agaricales</taxon>
        <taxon>Marasmiineae</taxon>
        <taxon>Mycenaceae</taxon>
        <taxon>Mycena</taxon>
    </lineage>
</organism>
<comment type="caution">
    <text evidence="1">The sequence shown here is derived from an EMBL/GenBank/DDBJ whole genome shotgun (WGS) entry which is preliminary data.</text>
</comment>
<dbReference type="OrthoDB" id="3063549at2759"/>
<dbReference type="Gene3D" id="3.80.10.10">
    <property type="entry name" value="Ribonuclease Inhibitor"/>
    <property type="match status" value="1"/>
</dbReference>
<evidence type="ECO:0000313" key="1">
    <source>
        <dbReference type="EMBL" id="KAF7363877.1"/>
    </source>
</evidence>
<keyword evidence="2" id="KW-1185">Reference proteome</keyword>
<dbReference type="InterPro" id="IPR032675">
    <property type="entry name" value="LRR_dom_sf"/>
</dbReference>
<sequence>MWLARARNLPLSLSLRAFEPRESFRSVLELVINLALQWREIVLEDVPLSLLPVEGKYPSLVSITMRCVPSPDSPIPSFRGAPRLRDIYMTRYTRRIQLHWHQLTKFRTGWISIRDCLELLRHASNLVNAHFRLISMYYFDDLALPGAIVLPQLQSLGLSGPWRARRDPPLDLLKCLKSPALKSLTLDFEDHNSSVCDISPFLSFVSQPLQLHTLILSLLPTTADDLIDCLKATPTVTQLELQISDHILNLNPLFSKLAGHSDFLSQLESFDLSLSGPPSIADPSLVLTALEWRCISTSFIRLQYFQFVVYIDDRNHELEDMDDCDIGAINDRKTEEYLQSFKSHALYPVLEASGTGFSFGEYFLEWRAVHPK</sequence>
<reference evidence="1" key="1">
    <citation type="submission" date="2020-05" db="EMBL/GenBank/DDBJ databases">
        <title>Mycena genomes resolve the evolution of fungal bioluminescence.</title>
        <authorList>
            <person name="Tsai I.J."/>
        </authorList>
    </citation>
    <scope>NUCLEOTIDE SEQUENCE</scope>
    <source>
        <strain evidence="1">160909Yilan</strain>
    </source>
</reference>
<name>A0A8H6YS53_9AGAR</name>
<protein>
    <recommendedName>
        <fullName evidence="3">F-box domain-containing protein</fullName>
    </recommendedName>
</protein>
<dbReference type="EMBL" id="JACAZH010000007">
    <property type="protein sequence ID" value="KAF7363877.1"/>
    <property type="molecule type" value="Genomic_DNA"/>
</dbReference>
<dbReference type="AlphaFoldDB" id="A0A8H6YS53"/>
<gene>
    <name evidence="1" type="ORF">MSAN_01045700</name>
</gene>